<keyword evidence="3" id="KW-1185">Reference proteome</keyword>
<gene>
    <name evidence="2" type="ORF">VPNG_01865</name>
</gene>
<sequence>MAPTRPSKQAKAKNQNKTKKSTQSSTKPAKQLLAEATFLLEQGDAPGAATVARQALDAALDSDDTRVCAAYNLLGEANVELGEIDAARGHFLEAAKRDEDGTLPEELGGGPEKFNWLAQLSEDGGADSVTWFERAAACLRNQIQSLADAAAEARRKGSAHRTAEAEIEKRATEKKHKLSETLCAVAEVYMTDLSWEEDAEARCEALVTEATMLAPELPDSWQTVANVRVSQDRREDAVAALERSLALWKDLDPMDPAVPAFPSRVGLTRLLMECEMEETALDVCERLILEDDSSVEAWYLGGLAYYTIGEKERQKPDEGDKKDAEEGKDGWKRDWVRARQWLSQCQLLFDAQDYEDERLGEHAKELLATVNAEVGDLPDEEEEEGEDWEDEDGDEDLEMDES</sequence>
<dbReference type="STRING" id="1230097.A0A423XIE9"/>
<evidence type="ECO:0000313" key="3">
    <source>
        <dbReference type="Proteomes" id="UP000285146"/>
    </source>
</evidence>
<protein>
    <recommendedName>
        <fullName evidence="4">TPR domain-containing protein</fullName>
    </recommendedName>
</protein>
<reference evidence="2 3" key="1">
    <citation type="submission" date="2015-09" db="EMBL/GenBank/DDBJ databases">
        <title>Host preference determinants of Valsa canker pathogens revealed by comparative genomics.</title>
        <authorList>
            <person name="Yin Z."/>
            <person name="Huang L."/>
        </authorList>
    </citation>
    <scope>NUCLEOTIDE SEQUENCE [LARGE SCALE GENOMIC DNA]</scope>
    <source>
        <strain evidence="2 3">SXYLt</strain>
    </source>
</reference>
<dbReference type="OrthoDB" id="1914839at2759"/>
<dbReference type="EMBL" id="LKEB01000006">
    <property type="protein sequence ID" value="ROW16157.1"/>
    <property type="molecule type" value="Genomic_DNA"/>
</dbReference>
<organism evidence="2 3">
    <name type="scientific">Cytospora leucostoma</name>
    <dbReference type="NCBI Taxonomy" id="1230097"/>
    <lineage>
        <taxon>Eukaryota</taxon>
        <taxon>Fungi</taxon>
        <taxon>Dikarya</taxon>
        <taxon>Ascomycota</taxon>
        <taxon>Pezizomycotina</taxon>
        <taxon>Sordariomycetes</taxon>
        <taxon>Sordariomycetidae</taxon>
        <taxon>Diaporthales</taxon>
        <taxon>Cytosporaceae</taxon>
        <taxon>Cytospora</taxon>
    </lineage>
</organism>
<name>A0A423XIE9_9PEZI</name>
<feature type="compositionally biased region" description="Acidic residues" evidence="1">
    <location>
        <begin position="376"/>
        <end position="402"/>
    </location>
</feature>
<feature type="region of interest" description="Disordered" evidence="1">
    <location>
        <begin position="1"/>
        <end position="29"/>
    </location>
</feature>
<comment type="caution">
    <text evidence="2">The sequence shown here is derived from an EMBL/GenBank/DDBJ whole genome shotgun (WGS) entry which is preliminary data.</text>
</comment>
<proteinExistence type="predicted"/>
<feature type="region of interest" description="Disordered" evidence="1">
    <location>
        <begin position="369"/>
        <end position="402"/>
    </location>
</feature>
<accession>A0A423XIE9</accession>
<dbReference type="SUPFAM" id="SSF48452">
    <property type="entry name" value="TPR-like"/>
    <property type="match status" value="1"/>
</dbReference>
<dbReference type="AlphaFoldDB" id="A0A423XIE9"/>
<dbReference type="Proteomes" id="UP000285146">
    <property type="component" value="Unassembled WGS sequence"/>
</dbReference>
<feature type="compositionally biased region" description="Basic residues" evidence="1">
    <location>
        <begin position="8"/>
        <end position="20"/>
    </location>
</feature>
<evidence type="ECO:0000313" key="2">
    <source>
        <dbReference type="EMBL" id="ROW16157.1"/>
    </source>
</evidence>
<dbReference type="CDD" id="cd24142">
    <property type="entry name" value="ACL4-like"/>
    <property type="match status" value="1"/>
</dbReference>
<evidence type="ECO:0000256" key="1">
    <source>
        <dbReference type="SAM" id="MobiDB-lite"/>
    </source>
</evidence>
<dbReference type="InterPro" id="IPR011990">
    <property type="entry name" value="TPR-like_helical_dom_sf"/>
</dbReference>
<dbReference type="InParanoid" id="A0A423XIE9"/>
<dbReference type="FunCoup" id="A0A423XIE9">
    <property type="interactions" value="268"/>
</dbReference>
<evidence type="ECO:0008006" key="4">
    <source>
        <dbReference type="Google" id="ProtNLM"/>
    </source>
</evidence>
<dbReference type="Gene3D" id="1.25.40.10">
    <property type="entry name" value="Tetratricopeptide repeat domain"/>
    <property type="match status" value="2"/>
</dbReference>